<evidence type="ECO:0000313" key="4">
    <source>
        <dbReference type="Proteomes" id="UP001152797"/>
    </source>
</evidence>
<sequence length="451" mass="52023">SFQALKLGWSAAPREDKDSLWRENRQLRWEVQSWQEEAAARQRENTELRLEVKVSSDWMGAVQLSNTRATKHAAEVAALQLRHCTAAQELQSKADELLGRARLAEDKCATLECHQVQLTRVAERFFKVRKASAPFLLWRKAAFLSASARQRSSDVKSATHTALEVQHLRQGNQVLHLAFNMWLAALEAMKSTHFFEAQMRETSAQQTRAESALVQLTSDTSRRRILTACIRAWARLLREQLVEKVLHAGNAQIHAWRREFLEAMFLQKEEDHCEMLLVLCWRAWGGASDLEARQQEAERLKLRLRSVERRLLKSRVVSVGATAQVQLKFLLRVSFVSWWQLRYLENAVSTKEESRHLHISLAQLCYSRDFTVERIAKRAMHSVTSFCLALAWTIWRRCCMEAALIQDCDAVKALLAKLQGEWARQHELQQQEDFADMEAQGRLKQALAFHG</sequence>
<dbReference type="Proteomes" id="UP001152797">
    <property type="component" value="Unassembled WGS sequence"/>
</dbReference>
<dbReference type="AlphaFoldDB" id="A0A9P1DAC1"/>
<evidence type="ECO:0000256" key="1">
    <source>
        <dbReference type="SAM" id="Coils"/>
    </source>
</evidence>
<feature type="coiled-coil region" evidence="1">
    <location>
        <begin position="24"/>
        <end position="51"/>
    </location>
</feature>
<feature type="non-terminal residue" evidence="2">
    <location>
        <position position="1"/>
    </location>
</feature>
<accession>A0A9P1DAC1</accession>
<dbReference type="OrthoDB" id="428843at2759"/>
<organism evidence="2">
    <name type="scientific">Cladocopium goreaui</name>
    <dbReference type="NCBI Taxonomy" id="2562237"/>
    <lineage>
        <taxon>Eukaryota</taxon>
        <taxon>Sar</taxon>
        <taxon>Alveolata</taxon>
        <taxon>Dinophyceae</taxon>
        <taxon>Suessiales</taxon>
        <taxon>Symbiodiniaceae</taxon>
        <taxon>Cladocopium</taxon>
    </lineage>
</organism>
<reference evidence="2" key="1">
    <citation type="submission" date="2022-10" db="EMBL/GenBank/DDBJ databases">
        <authorList>
            <person name="Chen Y."/>
            <person name="Dougan E. K."/>
            <person name="Chan C."/>
            <person name="Rhodes N."/>
            <person name="Thang M."/>
        </authorList>
    </citation>
    <scope>NUCLEOTIDE SEQUENCE</scope>
</reference>
<comment type="caution">
    <text evidence="2">The sequence shown here is derived from an EMBL/GenBank/DDBJ whole genome shotgun (WGS) entry which is preliminary data.</text>
</comment>
<protein>
    <submittedName>
        <fullName evidence="2">Uncharacterized protein</fullName>
    </submittedName>
</protein>
<name>A0A9P1DAC1_9DINO</name>
<dbReference type="EMBL" id="CAMXCT030003757">
    <property type="protein sequence ID" value="CAL4793372.1"/>
    <property type="molecule type" value="Genomic_DNA"/>
</dbReference>
<gene>
    <name evidence="2" type="ORF">C1SCF055_LOCUS31735</name>
</gene>
<dbReference type="EMBL" id="CAMXCT020003757">
    <property type="protein sequence ID" value="CAL1159435.1"/>
    <property type="molecule type" value="Genomic_DNA"/>
</dbReference>
<reference evidence="3 4" key="2">
    <citation type="submission" date="2024-05" db="EMBL/GenBank/DDBJ databases">
        <authorList>
            <person name="Chen Y."/>
            <person name="Shah S."/>
            <person name="Dougan E. K."/>
            <person name="Thang M."/>
            <person name="Chan C."/>
        </authorList>
    </citation>
    <scope>NUCLEOTIDE SEQUENCE [LARGE SCALE GENOMIC DNA]</scope>
</reference>
<keyword evidence="4" id="KW-1185">Reference proteome</keyword>
<evidence type="ECO:0000313" key="3">
    <source>
        <dbReference type="EMBL" id="CAL4793372.1"/>
    </source>
</evidence>
<keyword evidence="1" id="KW-0175">Coiled coil</keyword>
<evidence type="ECO:0000313" key="2">
    <source>
        <dbReference type="EMBL" id="CAI4006060.1"/>
    </source>
</evidence>
<proteinExistence type="predicted"/>
<dbReference type="EMBL" id="CAMXCT010003757">
    <property type="protein sequence ID" value="CAI4006060.1"/>
    <property type="molecule type" value="Genomic_DNA"/>
</dbReference>